<dbReference type="Pfam" id="PF08281">
    <property type="entry name" value="Sigma70_r4_2"/>
    <property type="match status" value="1"/>
</dbReference>
<keyword evidence="3 6" id="KW-0731">Sigma factor</keyword>
<dbReference type="InterPro" id="IPR013325">
    <property type="entry name" value="RNA_pol_sigma_r2"/>
</dbReference>
<dbReference type="GO" id="GO:0003677">
    <property type="term" value="F:DNA binding"/>
    <property type="evidence" value="ECO:0007669"/>
    <property type="project" value="UniProtKB-KW"/>
</dbReference>
<dbReference type="NCBIfam" id="TIGR02937">
    <property type="entry name" value="sigma70-ECF"/>
    <property type="match status" value="1"/>
</dbReference>
<evidence type="ECO:0000313" key="10">
    <source>
        <dbReference type="EMBL" id="PUA79090.1"/>
    </source>
</evidence>
<dbReference type="GO" id="GO:0016987">
    <property type="term" value="F:sigma factor activity"/>
    <property type="evidence" value="ECO:0007669"/>
    <property type="project" value="UniProtKB-KW"/>
</dbReference>
<dbReference type="SUPFAM" id="SSF88946">
    <property type="entry name" value="Sigma2 domain of RNA polymerase sigma factors"/>
    <property type="match status" value="1"/>
</dbReference>
<feature type="domain" description="RNA polymerase sigma factor 70 region 4 type 2" evidence="9">
    <location>
        <begin position="109"/>
        <end position="161"/>
    </location>
</feature>
<accession>A0A2R7YRS1</accession>
<keyword evidence="4 6" id="KW-0238">DNA-binding</keyword>
<evidence type="ECO:0000256" key="3">
    <source>
        <dbReference type="ARBA" id="ARBA00023082"/>
    </source>
</evidence>
<evidence type="ECO:0000256" key="1">
    <source>
        <dbReference type="ARBA" id="ARBA00010641"/>
    </source>
</evidence>
<comment type="similarity">
    <text evidence="1 6">Belongs to the sigma-70 factor family. ECF subfamily.</text>
</comment>
<name>A0A2R7YRS1_9ACTN</name>
<reference evidence="10 11" key="1">
    <citation type="submission" date="2018-03" db="EMBL/GenBank/DDBJ databases">
        <authorList>
            <person name="Keele B.F."/>
        </authorList>
    </citation>
    <scope>NUCLEOTIDE SEQUENCE [LARGE SCALE GENOMIC DNA]</scope>
    <source>
        <strain evidence="10 11">IB-3</strain>
    </source>
</reference>
<gene>
    <name evidence="10" type="ORF">C7S10_21460</name>
</gene>
<evidence type="ECO:0000256" key="6">
    <source>
        <dbReference type="RuleBase" id="RU000716"/>
    </source>
</evidence>
<dbReference type="GO" id="GO:0006352">
    <property type="term" value="P:DNA-templated transcription initiation"/>
    <property type="evidence" value="ECO:0007669"/>
    <property type="project" value="InterPro"/>
</dbReference>
<dbReference type="PROSITE" id="PS01063">
    <property type="entry name" value="SIGMA70_ECF"/>
    <property type="match status" value="1"/>
</dbReference>
<sequence>MVAHARAGDPDAFAVLVRRHAPMAMRTAALLGAGANAEDVVQDALVKAYGSLGRFREGRPFRAWLLRIVANETRNAHRSSTRRSAREQRTPPPELLDPVGEVVHREEKQRLLDALDRLPVTLRAVVTCRYLLELDEAETAEVLSVPRGTVKSRLSRGLARLRVELDAGTDSEVGHV</sequence>
<comment type="caution">
    <text evidence="10">The sequence shown here is derived from an EMBL/GenBank/DDBJ whole genome shotgun (WGS) entry which is preliminary data.</text>
</comment>
<feature type="region of interest" description="Disordered" evidence="7">
    <location>
        <begin position="76"/>
        <end position="97"/>
    </location>
</feature>
<dbReference type="PANTHER" id="PTHR43133:SF50">
    <property type="entry name" value="ECF RNA POLYMERASE SIGMA FACTOR SIGM"/>
    <property type="match status" value="1"/>
</dbReference>
<dbReference type="Proteomes" id="UP000244867">
    <property type="component" value="Unassembled WGS sequence"/>
</dbReference>
<keyword evidence="2 6" id="KW-0805">Transcription regulation</keyword>
<organism evidence="10 11">
    <name type="scientific">Nocardioides currus</name>
    <dbReference type="NCBI Taxonomy" id="2133958"/>
    <lineage>
        <taxon>Bacteria</taxon>
        <taxon>Bacillati</taxon>
        <taxon>Actinomycetota</taxon>
        <taxon>Actinomycetes</taxon>
        <taxon>Propionibacteriales</taxon>
        <taxon>Nocardioidaceae</taxon>
        <taxon>Nocardioides</taxon>
    </lineage>
</organism>
<keyword evidence="5 6" id="KW-0804">Transcription</keyword>
<evidence type="ECO:0000313" key="11">
    <source>
        <dbReference type="Proteomes" id="UP000244867"/>
    </source>
</evidence>
<evidence type="ECO:0000256" key="2">
    <source>
        <dbReference type="ARBA" id="ARBA00023015"/>
    </source>
</evidence>
<dbReference type="InterPro" id="IPR014284">
    <property type="entry name" value="RNA_pol_sigma-70_dom"/>
</dbReference>
<dbReference type="InterPro" id="IPR013249">
    <property type="entry name" value="RNA_pol_sigma70_r4_t2"/>
</dbReference>
<dbReference type="Gene3D" id="1.10.10.10">
    <property type="entry name" value="Winged helix-like DNA-binding domain superfamily/Winged helix DNA-binding domain"/>
    <property type="match status" value="1"/>
</dbReference>
<evidence type="ECO:0000259" key="9">
    <source>
        <dbReference type="Pfam" id="PF08281"/>
    </source>
</evidence>
<dbReference type="GO" id="GO:0006950">
    <property type="term" value="P:response to stress"/>
    <property type="evidence" value="ECO:0007669"/>
    <property type="project" value="UniProtKB-ARBA"/>
</dbReference>
<dbReference type="InterPro" id="IPR036388">
    <property type="entry name" value="WH-like_DNA-bd_sf"/>
</dbReference>
<evidence type="ECO:0000256" key="7">
    <source>
        <dbReference type="SAM" id="MobiDB-lite"/>
    </source>
</evidence>
<dbReference type="InterPro" id="IPR039425">
    <property type="entry name" value="RNA_pol_sigma-70-like"/>
</dbReference>
<dbReference type="Pfam" id="PF04542">
    <property type="entry name" value="Sigma70_r2"/>
    <property type="match status" value="1"/>
</dbReference>
<dbReference type="OrthoDB" id="9780326at2"/>
<dbReference type="AlphaFoldDB" id="A0A2R7YRS1"/>
<evidence type="ECO:0000256" key="4">
    <source>
        <dbReference type="ARBA" id="ARBA00023125"/>
    </source>
</evidence>
<evidence type="ECO:0000259" key="8">
    <source>
        <dbReference type="Pfam" id="PF04542"/>
    </source>
</evidence>
<dbReference type="PANTHER" id="PTHR43133">
    <property type="entry name" value="RNA POLYMERASE ECF-TYPE SIGMA FACTO"/>
    <property type="match status" value="1"/>
</dbReference>
<keyword evidence="11" id="KW-1185">Reference proteome</keyword>
<evidence type="ECO:0000256" key="5">
    <source>
        <dbReference type="ARBA" id="ARBA00023163"/>
    </source>
</evidence>
<dbReference type="Gene3D" id="1.10.1740.10">
    <property type="match status" value="1"/>
</dbReference>
<dbReference type="SUPFAM" id="SSF88659">
    <property type="entry name" value="Sigma3 and sigma4 domains of RNA polymerase sigma factors"/>
    <property type="match status" value="1"/>
</dbReference>
<proteinExistence type="inferred from homology"/>
<dbReference type="InterPro" id="IPR000838">
    <property type="entry name" value="RNA_pol_sigma70_ECF_CS"/>
</dbReference>
<dbReference type="InterPro" id="IPR007627">
    <property type="entry name" value="RNA_pol_sigma70_r2"/>
</dbReference>
<dbReference type="InterPro" id="IPR013324">
    <property type="entry name" value="RNA_pol_sigma_r3/r4-like"/>
</dbReference>
<dbReference type="CDD" id="cd06171">
    <property type="entry name" value="Sigma70_r4"/>
    <property type="match status" value="1"/>
</dbReference>
<dbReference type="EMBL" id="PYXZ01000013">
    <property type="protein sequence ID" value="PUA79090.1"/>
    <property type="molecule type" value="Genomic_DNA"/>
</dbReference>
<feature type="domain" description="RNA polymerase sigma-70 region 2" evidence="8">
    <location>
        <begin position="16"/>
        <end position="82"/>
    </location>
</feature>
<protein>
    <recommendedName>
        <fullName evidence="6">RNA polymerase sigma factor</fullName>
    </recommendedName>
</protein>